<sequence>MAKKSISLANLYNSISSVSVDAVLNQLNFRHASLRNYLRTVFSGQNLFSDGFLADPVIEATFGWHSAIETMHELAEQNEISPKLVDCMDGAFAPYTEKQKKKDQEQRKTRLGYAADIDEDYTWPRNRPPYIHQLEAWRVLNQDKPRSTVVTSGTGSGKTECFLVPLLNDLAKQAEQQDSELVGVQAIMLYPLNALINSQQERLSAWTRGFNGKIRYALYTGETENTAPPKATKAFKAHKPEKVEYREDIRNAPPPILVTNSTILEYMLVRPVDRGILAKSKGKLRWIILDEAHTLVGTQAAEISMLLRRTMIAFDVKPEDVRFVATSATIGDAKDWEKTEKLLKEFLAGLAGVAPGQVSVVRGKRFIPSIPDDKDIEGNISISELESMSSGDAYQRLCQIPLMRRLRQKLIHSPMTLDEIAKDLYPDVENIQAKHRDNALKLIDVATDAYPDGNADLEAFFPLRAHLFHRAQRGLWACVDPNCSHKNGTELEAGWPFGRVFVTERHKCIEGCGAPVYELTHCKDCKEPSLAASLVIDFQGNRVLQARDQDELDEYSDDIEYDHDDVPNQPEFKTKNNVQVFSSHSSDLARFKSVGAAIDSNLAPDSQQLKVKSDSGIPIRYSIADRDSPLRCACCDATETMPNSTFKRALLGAPFLMANIVPELLRHIPRKNEDSLVGSRLITFTDSRQGTARFSAKLQLDSERKWCRSKIYREIATRSSVVDFDCDPKIKAYKDALKLIPEGDAQKSIIDLIKIRETELSKESFRLSWVDAVVLLANTDELKLMSGELDVEDYMLPGEYKNRDNQFDNTKQLAELFLLREFARRPKNANNLESLGLVKLVYSGLDNIEQEELRVGCPTWLMLGLNLDDWKNYLKIIVDYYIRENTLVDIHSYQVNWMGGKLYARLLQGPDFEAISEEQNKAVWAFPSVNKGNQHKLVRMLELYSKKDAKDDPELFNTILRFAWETLKKKNIVEFYKDETREWRKGFHLKFSKAVSFELAKTASLCPITKRWLDTTFRDMSPYMNTKTSLEDCLVQAKLQTIPHPDANMLTSESSQNLRNWIRNNEIILSRKNEGSWRDVADAVFLPPAMLRSAEHSAQQYTTNLKLFEKAFKKDFLNVLNCSTTMEMGVDIGSLTMVAMNNAPPSTANYLQRAGRAGRRGESTSVVFTFCKATPHGERIFANPKWPFDTPIPVPKVALESAPIVSRHINAFLLSTYLNSKFSKENLPKLKAGKFFTSDTDTALYERFIYWLSQEAVDNGDIADRLKLLVMGSGLAGYSPASLIHNSSVKITEASMHWLKRWYALSEEIQRSASDDSGAKRRLTKQKESMEKESLLSELTSRGFLPGYGFPINVVELVTNNKMERSKEIKGYPSRGLATAIREYSPGSDIVLNGAVYRSMGLQLSWNTPSNQHELYKIQKLRNVVHCDECGFCQAEIHGGVDIKVCPDCGSSKLKAMEYIVPDGFKVDYSTQLHNDYTQPHYSPYIEPLISLTDASWQSLNRPEFGRFKVSDNGNLFYYNNGNGGGYALCWSCGRMEPLAVKSTDGRVLIDLESPCRLLSSNDHLRLSGTIKDGNTKCIKSDWSIKVSAAEQQDGLLRTPFVLGFSNLTSMFELQLRNPLTNEWIFDKKLLFTLGAALRQVYCFTKGISTAELGISVYSRSVASIGNESVSSLYLYDTAEQGAGYASSIPEVLPQLFSEIFKFAYECPAACDAYCHACLLDYDTQHHADKLDRKLLINFFEETKFHKRFKVEQNRAFFGDKSIPELNNLEQLLSLKGRSAGCIDLFISSADWDFAESSILAKLQDFRGIPIRLLMSEEVSLTLTPNLAWQFRCKLPPNIELGVYDHPVELLFDAYPILRMQFTDGDYWFATDDISQTSCNANWGMAKESSLVAAKPLDIKLQTRAFDLERLALSSELESNIALIDDLSIRVNVPFDRFGEALFKLVEDEVPRFAELFSEGIEQISYTDRYLFSPLSMGLAISMFAYLKQAFGVNEFEIITSYPHPAYEKKPYCIADNFRDTDEVNDFIQVASSHYDISVYPEFADKNQIDHGRCLMLKLKNGERVRFLFDQGMGYWSTRRPYSRRQFNFDDVSSLDLSTWDFELESAGGSSYIVVHKGN</sequence>
<dbReference type="Gene3D" id="3.40.50.300">
    <property type="entry name" value="P-loop containing nucleotide triphosphate hydrolases"/>
    <property type="match status" value="2"/>
</dbReference>
<reference evidence="5 6" key="1">
    <citation type="submission" date="2021-10" db="EMBL/GenBank/DDBJ databases">
        <title>Alishewanella koreense sp. nov. isolated from seawater of southwestern coast in South Korea and the proposal for the reclassification of Rheinheimera perlucida and Rheinheimera tuosuensis as Arsukibacterium perlucida and Arsukibacterium tuosuensis.</title>
        <authorList>
            <person name="Kim K.H."/>
            <person name="Ruan W."/>
            <person name="Kim K.R."/>
            <person name="Baek J.H."/>
            <person name="Jeon C.O."/>
        </authorList>
    </citation>
    <scope>NUCLEOTIDE SEQUENCE [LARGE SCALE GENOMIC DNA]</scope>
    <source>
        <strain evidence="5 6">16-MA</strain>
    </source>
</reference>
<evidence type="ECO:0000313" key="5">
    <source>
        <dbReference type="EMBL" id="MCB5226656.1"/>
    </source>
</evidence>
<dbReference type="PROSITE" id="PS51192">
    <property type="entry name" value="HELICASE_ATP_BIND_1"/>
    <property type="match status" value="1"/>
</dbReference>
<dbReference type="Pfam" id="PF00270">
    <property type="entry name" value="DEAD"/>
    <property type="match status" value="1"/>
</dbReference>
<dbReference type="EMBL" id="JAEINI020000004">
    <property type="protein sequence ID" value="MCB5226656.1"/>
    <property type="molecule type" value="Genomic_DNA"/>
</dbReference>
<dbReference type="Pfam" id="PF00271">
    <property type="entry name" value="Helicase_C"/>
    <property type="match status" value="1"/>
</dbReference>
<keyword evidence="1" id="KW-0547">Nucleotide-binding</keyword>
<dbReference type="InterPro" id="IPR018973">
    <property type="entry name" value="MZB"/>
</dbReference>
<keyword evidence="5" id="KW-0378">Hydrolase</keyword>
<keyword evidence="6" id="KW-1185">Reference proteome</keyword>
<dbReference type="SMART" id="SM00490">
    <property type="entry name" value="HELICc"/>
    <property type="match status" value="1"/>
</dbReference>
<feature type="domain" description="Helicase ATP-binding" evidence="3">
    <location>
        <begin position="139"/>
        <end position="348"/>
    </location>
</feature>
<dbReference type="PANTHER" id="PTHR47957:SF3">
    <property type="entry name" value="ATP-DEPENDENT HELICASE HRQ1"/>
    <property type="match status" value="1"/>
</dbReference>
<keyword evidence="5" id="KW-0347">Helicase</keyword>
<dbReference type="SUPFAM" id="SSF52540">
    <property type="entry name" value="P-loop containing nucleoside triphosphate hydrolases"/>
    <property type="match status" value="2"/>
</dbReference>
<dbReference type="PROSITE" id="PS51194">
    <property type="entry name" value="HELICASE_CTER"/>
    <property type="match status" value="1"/>
</dbReference>
<accession>A0ABS8C2X7</accession>
<dbReference type="GO" id="GO:0004386">
    <property type="term" value="F:helicase activity"/>
    <property type="evidence" value="ECO:0007669"/>
    <property type="project" value="UniProtKB-KW"/>
</dbReference>
<evidence type="ECO:0000259" key="3">
    <source>
        <dbReference type="PROSITE" id="PS51192"/>
    </source>
</evidence>
<dbReference type="InterPro" id="IPR014001">
    <property type="entry name" value="Helicase_ATP-bd"/>
</dbReference>
<dbReference type="Pfam" id="PF09369">
    <property type="entry name" value="MZB"/>
    <property type="match status" value="1"/>
</dbReference>
<evidence type="ECO:0000313" key="6">
    <source>
        <dbReference type="Proteomes" id="UP000633814"/>
    </source>
</evidence>
<evidence type="ECO:0000256" key="2">
    <source>
        <dbReference type="ARBA" id="ARBA00022840"/>
    </source>
</evidence>
<evidence type="ECO:0000256" key="1">
    <source>
        <dbReference type="ARBA" id="ARBA00022741"/>
    </source>
</evidence>
<gene>
    <name evidence="5" type="ORF">JAO78_007475</name>
</gene>
<dbReference type="PANTHER" id="PTHR47957">
    <property type="entry name" value="ATP-DEPENDENT HELICASE HRQ1"/>
    <property type="match status" value="1"/>
</dbReference>
<dbReference type="SMART" id="SM00487">
    <property type="entry name" value="DEXDc"/>
    <property type="match status" value="1"/>
</dbReference>
<organism evidence="5 6">
    <name type="scientific">Alishewanella maricola</name>
    <dbReference type="NCBI Taxonomy" id="2795740"/>
    <lineage>
        <taxon>Bacteria</taxon>
        <taxon>Pseudomonadati</taxon>
        <taxon>Pseudomonadota</taxon>
        <taxon>Gammaproteobacteria</taxon>
        <taxon>Alteromonadales</taxon>
        <taxon>Alteromonadaceae</taxon>
        <taxon>Alishewanella</taxon>
    </lineage>
</organism>
<dbReference type="RefSeq" id="WP_226750753.1">
    <property type="nucleotide sequence ID" value="NZ_JAEINI020000004.1"/>
</dbReference>
<dbReference type="InterPro" id="IPR027417">
    <property type="entry name" value="P-loop_NTPase"/>
</dbReference>
<dbReference type="Proteomes" id="UP000633814">
    <property type="component" value="Unassembled WGS sequence"/>
</dbReference>
<dbReference type="InterPro" id="IPR001650">
    <property type="entry name" value="Helicase_C-like"/>
</dbReference>
<keyword evidence="2" id="KW-0067">ATP-binding</keyword>
<name>A0ABS8C2X7_9ALTE</name>
<dbReference type="InterPro" id="IPR011545">
    <property type="entry name" value="DEAD/DEAH_box_helicase_dom"/>
</dbReference>
<proteinExistence type="predicted"/>
<feature type="domain" description="Helicase C-terminal" evidence="4">
    <location>
        <begin position="1029"/>
        <end position="1200"/>
    </location>
</feature>
<protein>
    <submittedName>
        <fullName evidence="5">DEAD/DEAH box helicase</fullName>
    </submittedName>
</protein>
<comment type="caution">
    <text evidence="5">The sequence shown here is derived from an EMBL/GenBank/DDBJ whole genome shotgun (WGS) entry which is preliminary data.</text>
</comment>
<evidence type="ECO:0000259" key="4">
    <source>
        <dbReference type="PROSITE" id="PS51194"/>
    </source>
</evidence>